<keyword evidence="2" id="KW-1185">Reference proteome</keyword>
<evidence type="ECO:0000313" key="1">
    <source>
        <dbReference type="EMBL" id="OAD22608.1"/>
    </source>
</evidence>
<comment type="caution">
    <text evidence="1">The sequence shown here is derived from an EMBL/GenBank/DDBJ whole genome shotgun (WGS) entry which is preliminary data.</text>
</comment>
<organism evidence="1 2">
    <name type="scientific">Candidatus Thiomargarita nelsonii</name>
    <dbReference type="NCBI Taxonomy" id="1003181"/>
    <lineage>
        <taxon>Bacteria</taxon>
        <taxon>Pseudomonadati</taxon>
        <taxon>Pseudomonadota</taxon>
        <taxon>Gammaproteobacteria</taxon>
        <taxon>Thiotrichales</taxon>
        <taxon>Thiotrichaceae</taxon>
        <taxon>Thiomargarita</taxon>
    </lineage>
</organism>
<dbReference type="EMBL" id="LUTY01000837">
    <property type="protein sequence ID" value="OAD22608.1"/>
    <property type="molecule type" value="Genomic_DNA"/>
</dbReference>
<evidence type="ECO:0000313" key="2">
    <source>
        <dbReference type="Proteomes" id="UP000076962"/>
    </source>
</evidence>
<protein>
    <submittedName>
        <fullName evidence="1">Uncharacterized protein</fullName>
    </submittedName>
</protein>
<reference evidence="1 2" key="1">
    <citation type="submission" date="2016-05" db="EMBL/GenBank/DDBJ databases">
        <title>Single-cell genome of chain-forming Candidatus Thiomargarita nelsonii and comparison to other large sulfur-oxidizing bacteria.</title>
        <authorList>
            <person name="Winkel M."/>
            <person name="Salman V."/>
            <person name="Woyke T."/>
            <person name="Schulz-Vogt H."/>
            <person name="Richter M."/>
            <person name="Flood B."/>
            <person name="Bailey J."/>
            <person name="Amann R."/>
            <person name="Mussmann M."/>
        </authorList>
    </citation>
    <scope>NUCLEOTIDE SEQUENCE [LARGE SCALE GENOMIC DNA]</scope>
    <source>
        <strain evidence="1 2">THI036</strain>
    </source>
</reference>
<gene>
    <name evidence="1" type="ORF">THIOM_001577</name>
</gene>
<sequence>MTIGDCKWAHWEGAIILSNCALMKIKMSGLCYTQAVAEWAISLDVISSDWLKGIWKSGLSISQTPI</sequence>
<name>A0A176S3W1_9GAMM</name>
<dbReference type="Proteomes" id="UP000076962">
    <property type="component" value="Unassembled WGS sequence"/>
</dbReference>
<accession>A0A176S3W1</accession>
<proteinExistence type="predicted"/>
<dbReference type="AlphaFoldDB" id="A0A176S3W1"/>